<evidence type="ECO:0000256" key="4">
    <source>
        <dbReference type="ARBA" id="ARBA00022801"/>
    </source>
</evidence>
<comment type="subcellular location">
    <subcellularLocation>
        <location evidence="1">Nucleus</location>
    </subcellularLocation>
</comment>
<dbReference type="InterPro" id="IPR036397">
    <property type="entry name" value="RNaseH_sf"/>
</dbReference>
<keyword evidence="3" id="KW-0540">Nuclease</keyword>
<evidence type="ECO:0000256" key="8">
    <source>
        <dbReference type="ARBA" id="ARBA00043957"/>
    </source>
</evidence>
<dbReference type="Proteomes" id="UP000013776">
    <property type="component" value="Unassembled WGS sequence"/>
</dbReference>
<dbReference type="VEuPathDB" id="FungiDB:TAPDE_000235"/>
<keyword evidence="2" id="KW-0698">rRNA processing</keyword>
<feature type="compositionally biased region" description="Basic and acidic residues" evidence="9">
    <location>
        <begin position="672"/>
        <end position="688"/>
    </location>
</feature>
<dbReference type="Gene3D" id="3.30.420.10">
    <property type="entry name" value="Ribonuclease H-like superfamily/Ribonuclease H"/>
    <property type="match status" value="1"/>
</dbReference>
<keyword evidence="5" id="KW-0271">Exosome</keyword>
<accession>R4XBH8</accession>
<keyword evidence="7" id="KW-0539">Nucleus</keyword>
<dbReference type="GO" id="GO:0003727">
    <property type="term" value="F:single-stranded RNA binding"/>
    <property type="evidence" value="ECO:0007669"/>
    <property type="project" value="TreeGrafter"/>
</dbReference>
<evidence type="ECO:0000259" key="10">
    <source>
        <dbReference type="PROSITE" id="PS50967"/>
    </source>
</evidence>
<evidence type="ECO:0000256" key="9">
    <source>
        <dbReference type="SAM" id="MobiDB-lite"/>
    </source>
</evidence>
<dbReference type="EMBL" id="CAHR02000005">
    <property type="protein sequence ID" value="CCG80693.1"/>
    <property type="molecule type" value="Genomic_DNA"/>
</dbReference>
<dbReference type="CDD" id="cd06147">
    <property type="entry name" value="Rrp6p_like_exo"/>
    <property type="match status" value="1"/>
</dbReference>
<dbReference type="PROSITE" id="PS50967">
    <property type="entry name" value="HRDC"/>
    <property type="match status" value="1"/>
</dbReference>
<dbReference type="GO" id="GO:0000166">
    <property type="term" value="F:nucleotide binding"/>
    <property type="evidence" value="ECO:0007669"/>
    <property type="project" value="InterPro"/>
</dbReference>
<dbReference type="Pfam" id="PF08066">
    <property type="entry name" value="PMC2NT"/>
    <property type="match status" value="1"/>
</dbReference>
<reference evidence="11 12" key="1">
    <citation type="journal article" date="2013" name="MBio">
        <title>Genome sequencing of the plant pathogen Taphrina deformans, the causal agent of peach leaf curl.</title>
        <authorList>
            <person name="Cisse O.H."/>
            <person name="Almeida J.M.G.C.F."/>
            <person name="Fonseca A."/>
            <person name="Kumar A.A."/>
            <person name="Salojaervi J."/>
            <person name="Overmyer K."/>
            <person name="Hauser P.M."/>
            <person name="Pagni M."/>
        </authorList>
    </citation>
    <scope>NUCLEOTIDE SEQUENCE [LARGE SCALE GENOMIC DNA]</scope>
    <source>
        <strain evidence="12">PYCC 5710 / ATCC 11124 / CBS 356.35 / IMI 108563 / JCM 9778 / NBRC 8474</strain>
    </source>
</reference>
<dbReference type="InterPro" id="IPR010997">
    <property type="entry name" value="HRDC-like_sf"/>
</dbReference>
<evidence type="ECO:0000256" key="5">
    <source>
        <dbReference type="ARBA" id="ARBA00022835"/>
    </source>
</evidence>
<keyword evidence="12" id="KW-1185">Reference proteome</keyword>
<dbReference type="SUPFAM" id="SSF53098">
    <property type="entry name" value="Ribonuclease H-like"/>
    <property type="match status" value="1"/>
</dbReference>
<dbReference type="GO" id="GO:0000175">
    <property type="term" value="F:3'-5'-RNA exonuclease activity"/>
    <property type="evidence" value="ECO:0007669"/>
    <property type="project" value="InterPro"/>
</dbReference>
<name>R4XBH8_TAPDE</name>
<dbReference type="GO" id="GO:0071044">
    <property type="term" value="P:histone mRNA catabolic process"/>
    <property type="evidence" value="ECO:0007669"/>
    <property type="project" value="TreeGrafter"/>
</dbReference>
<dbReference type="InterPro" id="IPR045092">
    <property type="entry name" value="Rrp6-like"/>
</dbReference>
<evidence type="ECO:0000313" key="12">
    <source>
        <dbReference type="Proteomes" id="UP000013776"/>
    </source>
</evidence>
<protein>
    <submittedName>
        <fullName evidence="11">Exosome complex exonuclease rrp6</fullName>
    </submittedName>
</protein>
<evidence type="ECO:0000256" key="6">
    <source>
        <dbReference type="ARBA" id="ARBA00022839"/>
    </source>
</evidence>
<keyword evidence="4" id="KW-0378">Hydrolase</keyword>
<feature type="domain" description="HRDC" evidence="10">
    <location>
        <begin position="436"/>
        <end position="516"/>
    </location>
</feature>
<dbReference type="InterPro" id="IPR002562">
    <property type="entry name" value="3'-5'_exonuclease_dom"/>
</dbReference>
<dbReference type="PANTHER" id="PTHR12124:SF47">
    <property type="entry name" value="EXOSOME COMPONENT 10"/>
    <property type="match status" value="1"/>
</dbReference>
<dbReference type="SMART" id="SM00474">
    <property type="entry name" value="35EXOc"/>
    <property type="match status" value="1"/>
</dbReference>
<evidence type="ECO:0000313" key="11">
    <source>
        <dbReference type="EMBL" id="CCG80693.1"/>
    </source>
</evidence>
<dbReference type="GO" id="GO:0071038">
    <property type="term" value="P:TRAMP-dependent tRNA surveillance pathway"/>
    <property type="evidence" value="ECO:0007669"/>
    <property type="project" value="TreeGrafter"/>
</dbReference>
<dbReference type="GO" id="GO:0000176">
    <property type="term" value="C:nuclear exosome (RNase complex)"/>
    <property type="evidence" value="ECO:0007669"/>
    <property type="project" value="InterPro"/>
</dbReference>
<keyword evidence="6 11" id="KW-0269">Exonuclease</keyword>
<dbReference type="OrthoDB" id="2250022at2759"/>
<dbReference type="InterPro" id="IPR012588">
    <property type="entry name" value="Exosome-assoc_fac_Rrp6_N"/>
</dbReference>
<feature type="region of interest" description="Disordered" evidence="9">
    <location>
        <begin position="642"/>
        <end position="704"/>
    </location>
</feature>
<evidence type="ECO:0000256" key="7">
    <source>
        <dbReference type="ARBA" id="ARBA00023242"/>
    </source>
</evidence>
<dbReference type="PANTHER" id="PTHR12124">
    <property type="entry name" value="POLYMYOSITIS/SCLERODERMA AUTOANTIGEN-RELATED"/>
    <property type="match status" value="1"/>
</dbReference>
<dbReference type="STRING" id="1097556.R4XBH8"/>
<dbReference type="SMART" id="SM00341">
    <property type="entry name" value="HRDC"/>
    <property type="match status" value="1"/>
</dbReference>
<dbReference type="AlphaFoldDB" id="R4XBH8"/>
<evidence type="ECO:0000256" key="3">
    <source>
        <dbReference type="ARBA" id="ARBA00022722"/>
    </source>
</evidence>
<evidence type="ECO:0000256" key="2">
    <source>
        <dbReference type="ARBA" id="ARBA00022552"/>
    </source>
</evidence>
<dbReference type="eggNOG" id="KOG2206">
    <property type="taxonomic scope" value="Eukaryota"/>
</dbReference>
<dbReference type="InterPro" id="IPR002121">
    <property type="entry name" value="HRDC_dom"/>
</dbReference>
<dbReference type="GO" id="GO:0071051">
    <property type="term" value="P:poly(A)-dependent snoRNA 3'-end processing"/>
    <property type="evidence" value="ECO:0007669"/>
    <property type="project" value="TreeGrafter"/>
</dbReference>
<dbReference type="Pfam" id="PF01612">
    <property type="entry name" value="DNA_pol_A_exo1"/>
    <property type="match status" value="1"/>
</dbReference>
<dbReference type="GO" id="GO:0000467">
    <property type="term" value="P:exonucleolytic trimming to generate mature 3'-end of 5.8S rRNA from tricistronic rRNA transcript (SSU-rRNA, 5.8S rRNA, LSU-rRNA)"/>
    <property type="evidence" value="ECO:0007669"/>
    <property type="project" value="InterPro"/>
</dbReference>
<evidence type="ECO:0000256" key="1">
    <source>
        <dbReference type="ARBA" id="ARBA00004123"/>
    </source>
</evidence>
<dbReference type="GO" id="GO:0071040">
    <property type="term" value="P:nuclear polyadenylation-dependent antisense transcript catabolic process"/>
    <property type="evidence" value="ECO:0007669"/>
    <property type="project" value="TreeGrafter"/>
</dbReference>
<sequence length="734" mass="83130">MAEEQITAAIRETVRAANVLGNNDLSFHRSLDTGFSKSLDSCLEKLLEITNELLSYTNDDKPLVLEHSTDVNHRWGDVIDVVDGLLESTDRSLEELTAKAKKEKEAAALKHLKQQERAPLPANLRNAQDLSPPQLKFARKPDNTDEPWKPLLTVKPHAKLGLEDSFQRVREIDGVSRIGHPYAYEIENLKYPDFLFEEHDPVMYKPVEDNEVSWVDTTTKLQAMLDTLKLSREIAVDLEHHDFHSFRGFVCLMQISNRDQDWIVDTLALRNDLQVLNEVFTNPSILKVFHGANSDIVWLQRDFGLYIVNLFDTYHASKTLGLEGHGLAFLLSKYVDFDADKRYQLADWRIRPLPKEMLYYARSDTHYLLYIYDLMRNELLQKSSVGTHNVMASVLQASADVALRQYVKEPYDAAEGQGSDGWQFLLQRFYGTRAFSAQQMEILKALHQWRDQKAREIDESTRFVLPNQAIISIAAAMPKDSHSLLTSCKQVSSTMQANLKPLLHVIDLAIKRANLIQDQARSEPRAAPRDDNTGDTTLASAQEYEFTQPHDLDVQIQLTSRSSFWGDLGRTLKTSHQSSPLKDLRLAVPIPAVTEEIYMTDAAIARAEAEAKAQSVAAETQKPVVDEVFVVKEVGRTQAAKRKSEVMDQDQTPVDAEAANSKREARKKAKQAKKEAKATVDPAEEKPAFDYAAQPSLLKEKEQKKSKIKKFGEFAGKIIRSKQVQGGKQTTFKR</sequence>
<dbReference type="GO" id="GO:0071039">
    <property type="term" value="P:nuclear polyadenylation-dependent CUT catabolic process"/>
    <property type="evidence" value="ECO:0007669"/>
    <property type="project" value="TreeGrafter"/>
</dbReference>
<proteinExistence type="inferred from homology"/>
<dbReference type="FunFam" id="1.10.150.80:FF:000001">
    <property type="entry name" value="Putative exosome component 10"/>
    <property type="match status" value="1"/>
</dbReference>
<dbReference type="GO" id="GO:0005730">
    <property type="term" value="C:nucleolus"/>
    <property type="evidence" value="ECO:0007669"/>
    <property type="project" value="TreeGrafter"/>
</dbReference>
<dbReference type="InterPro" id="IPR049559">
    <property type="entry name" value="Rrp6p-like_exo"/>
</dbReference>
<dbReference type="InterPro" id="IPR012337">
    <property type="entry name" value="RNaseH-like_sf"/>
</dbReference>
<dbReference type="InterPro" id="IPR044876">
    <property type="entry name" value="HRDC_dom_sf"/>
</dbReference>
<dbReference type="SUPFAM" id="SSF47819">
    <property type="entry name" value="HRDC-like"/>
    <property type="match status" value="1"/>
</dbReference>
<gene>
    <name evidence="11" type="ORF">TAPDE_000235</name>
</gene>
<comment type="similarity">
    <text evidence="8">Belongs to the exosome component 10/RRP6 family.</text>
</comment>
<organism evidence="11 12">
    <name type="scientific">Taphrina deformans (strain PYCC 5710 / ATCC 11124 / CBS 356.35 / IMI 108563 / JCM 9778 / NBRC 8474)</name>
    <name type="common">Peach leaf curl fungus</name>
    <name type="synonym">Lalaria deformans</name>
    <dbReference type="NCBI Taxonomy" id="1097556"/>
    <lineage>
        <taxon>Eukaryota</taxon>
        <taxon>Fungi</taxon>
        <taxon>Dikarya</taxon>
        <taxon>Ascomycota</taxon>
        <taxon>Taphrinomycotina</taxon>
        <taxon>Taphrinomycetes</taxon>
        <taxon>Taphrinales</taxon>
        <taxon>Taphrinaceae</taxon>
        <taxon>Taphrina</taxon>
    </lineage>
</organism>
<dbReference type="Pfam" id="PF00570">
    <property type="entry name" value="HRDC"/>
    <property type="match status" value="1"/>
</dbReference>
<comment type="caution">
    <text evidence="11">The sequence shown here is derived from an EMBL/GenBank/DDBJ whole genome shotgun (WGS) entry which is preliminary data.</text>
</comment>
<dbReference type="GO" id="GO:0071036">
    <property type="term" value="P:nuclear polyadenylation-dependent snoRNA catabolic process"/>
    <property type="evidence" value="ECO:0007669"/>
    <property type="project" value="TreeGrafter"/>
</dbReference>
<dbReference type="FunFam" id="3.30.420.10:FF:000059">
    <property type="entry name" value="Exosome complex exonuclease Rrp6"/>
    <property type="match status" value="1"/>
</dbReference>
<dbReference type="GO" id="GO:0071035">
    <property type="term" value="P:nuclear polyadenylation-dependent rRNA catabolic process"/>
    <property type="evidence" value="ECO:0007669"/>
    <property type="project" value="TreeGrafter"/>
</dbReference>
<dbReference type="Gene3D" id="1.10.150.80">
    <property type="entry name" value="HRDC domain"/>
    <property type="match status" value="1"/>
</dbReference>
<dbReference type="GO" id="GO:0071037">
    <property type="term" value="P:nuclear polyadenylation-dependent snRNA catabolic process"/>
    <property type="evidence" value="ECO:0007669"/>
    <property type="project" value="TreeGrafter"/>
</dbReference>